<dbReference type="SUPFAM" id="SSF55174">
    <property type="entry name" value="Alpha-L RNA-binding motif"/>
    <property type="match status" value="1"/>
</dbReference>
<gene>
    <name evidence="3" type="ORF">SAMN02745120_0658</name>
</gene>
<evidence type="ECO:0000313" key="4">
    <source>
        <dbReference type="Proteomes" id="UP000243406"/>
    </source>
</evidence>
<keyword evidence="4" id="KW-1185">Reference proteome</keyword>
<sequence>MDKEKLTSFIKNVELKKTIIKNLSKAEGVIDNYDIRNTDFMNPFEKKNFISILKGLDSIGFRECSPSAMPERSIIQIFPEYIAEESLEKPYDIIKISGNFKFNKLSHRDYLGALLALGIKREKLGDIHVHEDCAYIIADKNVSHYIMFNLTSINKASITAKIIDEYDFEESIPNYQEKIITTSSRRADAVVSEIFNLSRAKIQEYILKERLYVDFELFTTNSREIKDGSLISLKGYGRAIFDEVISETKKGKMRARVKKVL</sequence>
<dbReference type="PROSITE" id="PS50889">
    <property type="entry name" value="S4"/>
    <property type="match status" value="1"/>
</dbReference>
<feature type="domain" description="Ribosome-associated protein quality control protein P2 RNA-binding" evidence="2">
    <location>
        <begin position="93"/>
        <end position="161"/>
    </location>
</feature>
<evidence type="ECO:0000259" key="2">
    <source>
        <dbReference type="Pfam" id="PF17774"/>
    </source>
</evidence>
<dbReference type="OrthoDB" id="9812787at2"/>
<organism evidence="3 4">
    <name type="scientific">Acetoanaerobium noterae</name>
    <dbReference type="NCBI Taxonomy" id="745369"/>
    <lineage>
        <taxon>Bacteria</taxon>
        <taxon>Bacillati</taxon>
        <taxon>Bacillota</taxon>
        <taxon>Clostridia</taxon>
        <taxon>Peptostreptococcales</taxon>
        <taxon>Filifactoraceae</taxon>
        <taxon>Acetoanaerobium</taxon>
    </lineage>
</organism>
<evidence type="ECO:0000313" key="3">
    <source>
        <dbReference type="EMBL" id="SKB28829.1"/>
    </source>
</evidence>
<dbReference type="InterPro" id="IPR040591">
    <property type="entry name" value="RqcP2_RBD"/>
</dbReference>
<dbReference type="Gene3D" id="3.30.70.330">
    <property type="match status" value="1"/>
</dbReference>
<dbReference type="GO" id="GO:0003723">
    <property type="term" value="F:RNA binding"/>
    <property type="evidence" value="ECO:0007669"/>
    <property type="project" value="UniProtKB-KW"/>
</dbReference>
<proteinExistence type="predicted"/>
<dbReference type="Pfam" id="PF17774">
    <property type="entry name" value="YlmH_RBD"/>
    <property type="match status" value="1"/>
</dbReference>
<dbReference type="InterPro" id="IPR012677">
    <property type="entry name" value="Nucleotide-bd_a/b_plait_sf"/>
</dbReference>
<dbReference type="EMBL" id="FUYN01000001">
    <property type="protein sequence ID" value="SKB28829.1"/>
    <property type="molecule type" value="Genomic_DNA"/>
</dbReference>
<keyword evidence="1" id="KW-0694">RNA-binding</keyword>
<reference evidence="4" key="1">
    <citation type="submission" date="2017-02" db="EMBL/GenBank/DDBJ databases">
        <authorList>
            <person name="Varghese N."/>
            <person name="Submissions S."/>
        </authorList>
    </citation>
    <scope>NUCLEOTIDE SEQUENCE [LARGE SCALE GENOMIC DNA]</scope>
    <source>
        <strain evidence="4">ATCC 35199</strain>
    </source>
</reference>
<dbReference type="RefSeq" id="WP_079588612.1">
    <property type="nucleotide sequence ID" value="NZ_DAMBHZ010000004.1"/>
</dbReference>
<name>A0A1T5A228_9FIRM</name>
<dbReference type="AlphaFoldDB" id="A0A1T5A228"/>
<evidence type="ECO:0000256" key="1">
    <source>
        <dbReference type="PROSITE-ProRule" id="PRU00182"/>
    </source>
</evidence>
<protein>
    <submittedName>
        <fullName evidence="3">RNA-binding protein YlmH, contains S4-like domain</fullName>
    </submittedName>
</protein>
<dbReference type="Gene3D" id="3.30.1370.160">
    <property type="match status" value="1"/>
</dbReference>
<dbReference type="Proteomes" id="UP000243406">
    <property type="component" value="Unassembled WGS sequence"/>
</dbReference>
<accession>A0A1T5A228</accession>